<dbReference type="AlphaFoldDB" id="A0A1G2U0S9"/>
<keyword evidence="2" id="KW-0472">Membrane</keyword>
<organism evidence="3 4">
    <name type="scientific">Candidatus Zambryskibacteria bacterium RIFCSPLOWO2_01_FULL_43_17</name>
    <dbReference type="NCBI Taxonomy" id="1802760"/>
    <lineage>
        <taxon>Bacteria</taxon>
        <taxon>Candidatus Zambryskiibacteriota</taxon>
    </lineage>
</organism>
<sequence length="235" mass="25494">MDTQIQSSFIPKKPVTGSSGSSASSSANGGVLQLIGTIVFVVALTGAVGVFGYEKFLEGRIAKMQTDLEMARQELQPDLIAELSRANSRFLSAEEILNKHKIVSELFNLLETQTLPNVRFTSFGYDDNELGLTFDIKGEAKSYATLAYQAKVLSENPYIINAQFSDFDLNEDGNVVFSLKANINPNLISYEEVLKRNNLAQSLPPVDSTQVTSLGEEIAPAPAPTPAEPETNTTP</sequence>
<keyword evidence="2" id="KW-0812">Transmembrane</keyword>
<dbReference type="Proteomes" id="UP000179283">
    <property type="component" value="Unassembled WGS sequence"/>
</dbReference>
<reference evidence="3 4" key="1">
    <citation type="journal article" date="2016" name="Nat. Commun.">
        <title>Thousands of microbial genomes shed light on interconnected biogeochemical processes in an aquifer system.</title>
        <authorList>
            <person name="Anantharaman K."/>
            <person name="Brown C.T."/>
            <person name="Hug L.A."/>
            <person name="Sharon I."/>
            <person name="Castelle C.J."/>
            <person name="Probst A.J."/>
            <person name="Thomas B.C."/>
            <person name="Singh A."/>
            <person name="Wilkins M.J."/>
            <person name="Karaoz U."/>
            <person name="Brodie E.L."/>
            <person name="Williams K.H."/>
            <person name="Hubbard S.S."/>
            <person name="Banfield J.F."/>
        </authorList>
    </citation>
    <scope>NUCLEOTIDE SEQUENCE [LARGE SCALE GENOMIC DNA]</scope>
</reference>
<proteinExistence type="predicted"/>
<evidence type="ECO:0000313" key="4">
    <source>
        <dbReference type="Proteomes" id="UP000179283"/>
    </source>
</evidence>
<protein>
    <recommendedName>
        <fullName evidence="5">PilN domain-containing protein</fullName>
    </recommendedName>
</protein>
<evidence type="ECO:0000256" key="2">
    <source>
        <dbReference type="SAM" id="Phobius"/>
    </source>
</evidence>
<gene>
    <name evidence="3" type="ORF">A2920_00260</name>
</gene>
<keyword evidence="2" id="KW-1133">Transmembrane helix</keyword>
<dbReference type="EMBL" id="MHWD01000026">
    <property type="protein sequence ID" value="OHB03084.1"/>
    <property type="molecule type" value="Genomic_DNA"/>
</dbReference>
<evidence type="ECO:0000313" key="3">
    <source>
        <dbReference type="EMBL" id="OHB03084.1"/>
    </source>
</evidence>
<feature type="region of interest" description="Disordered" evidence="1">
    <location>
        <begin position="1"/>
        <end position="22"/>
    </location>
</feature>
<evidence type="ECO:0008006" key="5">
    <source>
        <dbReference type="Google" id="ProtNLM"/>
    </source>
</evidence>
<name>A0A1G2U0S9_9BACT</name>
<evidence type="ECO:0000256" key="1">
    <source>
        <dbReference type="SAM" id="MobiDB-lite"/>
    </source>
</evidence>
<feature type="region of interest" description="Disordered" evidence="1">
    <location>
        <begin position="205"/>
        <end position="235"/>
    </location>
</feature>
<accession>A0A1G2U0S9</accession>
<comment type="caution">
    <text evidence="3">The sequence shown here is derived from an EMBL/GenBank/DDBJ whole genome shotgun (WGS) entry which is preliminary data.</text>
</comment>
<feature type="transmembrane region" description="Helical" evidence="2">
    <location>
        <begin position="31"/>
        <end position="53"/>
    </location>
</feature>